<dbReference type="EMBL" id="CAJJDN010000042">
    <property type="protein sequence ID" value="CAD8081659.1"/>
    <property type="molecule type" value="Genomic_DNA"/>
</dbReference>
<proteinExistence type="predicted"/>
<feature type="transmembrane region" description="Helical" evidence="1">
    <location>
        <begin position="55"/>
        <end position="72"/>
    </location>
</feature>
<gene>
    <name evidence="2" type="ORF">PSON_ATCC_30995.1.T0420154</name>
</gene>
<protein>
    <recommendedName>
        <fullName evidence="4">Transmembrane protein</fullName>
    </recommendedName>
</protein>
<evidence type="ECO:0000313" key="2">
    <source>
        <dbReference type="EMBL" id="CAD8081659.1"/>
    </source>
</evidence>
<organism evidence="2 3">
    <name type="scientific">Paramecium sonneborni</name>
    <dbReference type="NCBI Taxonomy" id="65129"/>
    <lineage>
        <taxon>Eukaryota</taxon>
        <taxon>Sar</taxon>
        <taxon>Alveolata</taxon>
        <taxon>Ciliophora</taxon>
        <taxon>Intramacronucleata</taxon>
        <taxon>Oligohymenophorea</taxon>
        <taxon>Peniculida</taxon>
        <taxon>Parameciidae</taxon>
        <taxon>Paramecium</taxon>
    </lineage>
</organism>
<accession>A0A8S1MQ19</accession>
<keyword evidence="1" id="KW-0812">Transmembrane</keyword>
<comment type="caution">
    <text evidence="2">The sequence shown here is derived from an EMBL/GenBank/DDBJ whole genome shotgun (WGS) entry which is preliminary data.</text>
</comment>
<sequence length="144" mass="17640">MMLFNDHYYLYYLSNIKLQQYFKVLIIHGTQLSIYTMFLFIIYQKCRQELNESSVISLALLTFSFMIMYCKIKIYHITNNNFVQIKRYQLTKLFFHYLQLHNMSVFACISTSFYKQSQPLLTLNQRSLIYFLQLLKQFKYNKHK</sequence>
<name>A0A8S1MQ19_9CILI</name>
<dbReference type="Proteomes" id="UP000692954">
    <property type="component" value="Unassembled WGS sequence"/>
</dbReference>
<evidence type="ECO:0008006" key="4">
    <source>
        <dbReference type="Google" id="ProtNLM"/>
    </source>
</evidence>
<evidence type="ECO:0000256" key="1">
    <source>
        <dbReference type="SAM" id="Phobius"/>
    </source>
</evidence>
<reference evidence="2" key="1">
    <citation type="submission" date="2021-01" db="EMBL/GenBank/DDBJ databases">
        <authorList>
            <consortium name="Genoscope - CEA"/>
            <person name="William W."/>
        </authorList>
    </citation>
    <scope>NUCLEOTIDE SEQUENCE</scope>
</reference>
<feature type="transmembrane region" description="Helical" evidence="1">
    <location>
        <begin position="21"/>
        <end position="43"/>
    </location>
</feature>
<keyword evidence="1" id="KW-0472">Membrane</keyword>
<keyword evidence="3" id="KW-1185">Reference proteome</keyword>
<keyword evidence="1" id="KW-1133">Transmembrane helix</keyword>
<dbReference type="AlphaFoldDB" id="A0A8S1MQ19"/>
<evidence type="ECO:0000313" key="3">
    <source>
        <dbReference type="Proteomes" id="UP000692954"/>
    </source>
</evidence>